<keyword evidence="3" id="KW-0689">Ribosomal protein</keyword>
<dbReference type="OrthoDB" id="194611at2759"/>
<gene>
    <name evidence="3" type="ORF">EAG_14082</name>
</gene>
<dbReference type="AlphaFoldDB" id="E1ZX80"/>
<dbReference type="Pfam" id="PF11788">
    <property type="entry name" value="MRP-L46"/>
    <property type="match status" value="1"/>
</dbReference>
<evidence type="ECO:0000313" key="4">
    <source>
        <dbReference type="Proteomes" id="UP000000311"/>
    </source>
</evidence>
<protein>
    <recommendedName>
        <fullName evidence="1">39S ribosomal protein L46, mitochondrial</fullName>
    </recommendedName>
</protein>
<feature type="domain" description="Large ribosomal subunit protein mL46 N-terminal" evidence="2">
    <location>
        <begin position="51"/>
        <end position="141"/>
    </location>
</feature>
<dbReference type="Proteomes" id="UP000000311">
    <property type="component" value="Unassembled WGS sequence"/>
</dbReference>
<dbReference type="GO" id="GO:0003735">
    <property type="term" value="F:structural constituent of ribosome"/>
    <property type="evidence" value="ECO:0007669"/>
    <property type="project" value="InterPro"/>
</dbReference>
<dbReference type="FunCoup" id="E1ZX80">
    <property type="interactions" value="314"/>
</dbReference>
<dbReference type="GO" id="GO:0005762">
    <property type="term" value="C:mitochondrial large ribosomal subunit"/>
    <property type="evidence" value="ECO:0007669"/>
    <property type="project" value="TreeGrafter"/>
</dbReference>
<dbReference type="InterPro" id="IPR021757">
    <property type="entry name" value="Ribosomal_mL46_N"/>
</dbReference>
<dbReference type="InParanoid" id="E1ZX80"/>
<keyword evidence="4" id="KW-1185">Reference proteome</keyword>
<organism evidence="4">
    <name type="scientific">Camponotus floridanus</name>
    <name type="common">Florida carpenter ant</name>
    <dbReference type="NCBI Taxonomy" id="104421"/>
    <lineage>
        <taxon>Eukaryota</taxon>
        <taxon>Metazoa</taxon>
        <taxon>Ecdysozoa</taxon>
        <taxon>Arthropoda</taxon>
        <taxon>Hexapoda</taxon>
        <taxon>Insecta</taxon>
        <taxon>Pterygota</taxon>
        <taxon>Neoptera</taxon>
        <taxon>Endopterygota</taxon>
        <taxon>Hymenoptera</taxon>
        <taxon>Apocrita</taxon>
        <taxon>Aculeata</taxon>
        <taxon>Formicoidea</taxon>
        <taxon>Formicidae</taxon>
        <taxon>Formicinae</taxon>
        <taxon>Camponotus</taxon>
    </lineage>
</organism>
<dbReference type="STRING" id="104421.E1ZX80"/>
<dbReference type="InterPro" id="IPR015797">
    <property type="entry name" value="NUDIX_hydrolase-like_dom_sf"/>
</dbReference>
<dbReference type="EMBL" id="GL435030">
    <property type="protein sequence ID" value="EFN74170.1"/>
    <property type="molecule type" value="Genomic_DNA"/>
</dbReference>
<dbReference type="Gene3D" id="3.90.79.10">
    <property type="entry name" value="Nucleoside Triphosphate Pyrophosphohydrolase"/>
    <property type="match status" value="1"/>
</dbReference>
<dbReference type="OMA" id="MLPRYCK"/>
<dbReference type="PANTHER" id="PTHR13124">
    <property type="entry name" value="39S RIBOSOMAL PROTEIN L46, MITOCHONDRIAL PRECURSOR-RELATED"/>
    <property type="match status" value="1"/>
</dbReference>
<dbReference type="SUPFAM" id="SSF55811">
    <property type="entry name" value="Nudix"/>
    <property type="match status" value="1"/>
</dbReference>
<reference evidence="3 4" key="1">
    <citation type="journal article" date="2010" name="Science">
        <title>Genomic comparison of the ants Camponotus floridanus and Harpegnathos saltator.</title>
        <authorList>
            <person name="Bonasio R."/>
            <person name="Zhang G."/>
            <person name="Ye C."/>
            <person name="Mutti N.S."/>
            <person name="Fang X."/>
            <person name="Qin N."/>
            <person name="Donahue G."/>
            <person name="Yang P."/>
            <person name="Li Q."/>
            <person name="Li C."/>
            <person name="Zhang P."/>
            <person name="Huang Z."/>
            <person name="Berger S.L."/>
            <person name="Reinberg D."/>
            <person name="Wang J."/>
            <person name="Liebig J."/>
        </authorList>
    </citation>
    <scope>NUCLEOTIDE SEQUENCE [LARGE SCALE GENOMIC DNA]</scope>
    <source>
        <strain evidence="4">C129</strain>
    </source>
</reference>
<evidence type="ECO:0000259" key="2">
    <source>
        <dbReference type="Pfam" id="PF11788"/>
    </source>
</evidence>
<name>E1ZX80_CAMFO</name>
<dbReference type="InterPro" id="IPR040008">
    <property type="entry name" value="Ribosomal_mL46"/>
</dbReference>
<sequence>MFFKQAVKLPTLYNSCQILSGISGKAATIYLNVVQCQDTRAFSSAASIRKWDLYSAVCLERHPVIIQPMQEIELKFYNMLKKIEFKKSLKCDHELRVEKEEKQKKSKDASTKEKDVNKKISIQTAQDFEDNCQEEFNSFKFAPTVTSDTYYWIPPQGIRKEGETMRQTAERVLQDTCGTNIKANFYGNAPIGFYKYKYPKELNDQGIYGAKIFYFLAKYLDGNVTNDIKYQWLDDTEFKKILPHGIQKSISQFMLFT</sequence>
<evidence type="ECO:0000256" key="1">
    <source>
        <dbReference type="ARBA" id="ARBA00035534"/>
    </source>
</evidence>
<keyword evidence="3" id="KW-0687">Ribonucleoprotein</keyword>
<dbReference type="PANTHER" id="PTHR13124:SF12">
    <property type="entry name" value="LARGE RIBOSOMAL SUBUNIT PROTEIN ML46"/>
    <property type="match status" value="1"/>
</dbReference>
<evidence type="ECO:0000313" key="3">
    <source>
        <dbReference type="EMBL" id="EFN74170.1"/>
    </source>
</evidence>
<accession>E1ZX80</accession>
<proteinExistence type="predicted"/>